<protein>
    <submittedName>
        <fullName evidence="1 2">Uncharacterized protein</fullName>
    </submittedName>
</protein>
<proteinExistence type="predicted"/>
<dbReference type="EnsemblFungi" id="PTTG_00031-t43_1">
    <property type="protein sequence ID" value="PTTG_00031-t43_1-p1"/>
    <property type="gene ID" value="PTTG_00031"/>
</dbReference>
<name>A0A180GDE9_PUCT1</name>
<dbReference type="Proteomes" id="UP000005240">
    <property type="component" value="Unassembled WGS sequence"/>
</dbReference>
<organism evidence="1">
    <name type="scientific">Puccinia triticina (isolate 1-1 / race 1 (BBBD))</name>
    <name type="common">Brown leaf rust fungus</name>
    <dbReference type="NCBI Taxonomy" id="630390"/>
    <lineage>
        <taxon>Eukaryota</taxon>
        <taxon>Fungi</taxon>
        <taxon>Dikarya</taxon>
        <taxon>Basidiomycota</taxon>
        <taxon>Pucciniomycotina</taxon>
        <taxon>Pucciniomycetes</taxon>
        <taxon>Pucciniales</taxon>
        <taxon>Pucciniaceae</taxon>
        <taxon>Puccinia</taxon>
    </lineage>
</organism>
<reference evidence="1" key="1">
    <citation type="submission" date="2009-11" db="EMBL/GenBank/DDBJ databases">
        <authorList>
            <consortium name="The Broad Institute Genome Sequencing Platform"/>
            <person name="Ward D."/>
            <person name="Feldgarden M."/>
            <person name="Earl A."/>
            <person name="Young S.K."/>
            <person name="Zeng Q."/>
            <person name="Koehrsen M."/>
            <person name="Alvarado L."/>
            <person name="Berlin A."/>
            <person name="Bochicchio J."/>
            <person name="Borenstein D."/>
            <person name="Chapman S.B."/>
            <person name="Chen Z."/>
            <person name="Engels R."/>
            <person name="Freedman E."/>
            <person name="Gellesch M."/>
            <person name="Goldberg J."/>
            <person name="Griggs A."/>
            <person name="Gujja S."/>
            <person name="Heilman E."/>
            <person name="Heiman D."/>
            <person name="Hepburn T."/>
            <person name="Howarth C."/>
            <person name="Jen D."/>
            <person name="Larson L."/>
            <person name="Lewis B."/>
            <person name="Mehta T."/>
            <person name="Park D."/>
            <person name="Pearson M."/>
            <person name="Roberts A."/>
            <person name="Saif S."/>
            <person name="Shea T."/>
            <person name="Shenoy N."/>
            <person name="Sisk P."/>
            <person name="Stolte C."/>
            <person name="Sykes S."/>
            <person name="Thomson T."/>
            <person name="Walk T."/>
            <person name="White J."/>
            <person name="Yandava C."/>
            <person name="Izard J."/>
            <person name="Baranova O.V."/>
            <person name="Blanton J.M."/>
            <person name="Tanner A.C."/>
            <person name="Dewhirst F.E."/>
            <person name="Haas B."/>
            <person name="Nusbaum C."/>
            <person name="Birren B."/>
        </authorList>
    </citation>
    <scope>NUCLEOTIDE SEQUENCE [LARGE SCALE GENOMIC DNA]</scope>
    <source>
        <strain evidence="1">1-1 BBBD Race 1</strain>
    </source>
</reference>
<accession>A0A180GDE9</accession>
<evidence type="ECO:0000313" key="3">
    <source>
        <dbReference type="Proteomes" id="UP000005240"/>
    </source>
</evidence>
<gene>
    <name evidence="1" type="ORF">PTTG_00031</name>
</gene>
<dbReference type="VEuPathDB" id="FungiDB:PTTG_00031"/>
<feature type="non-terminal residue" evidence="1">
    <location>
        <position position="107"/>
    </location>
</feature>
<dbReference type="EMBL" id="ADAS02000095">
    <property type="protein sequence ID" value="OAV90747.1"/>
    <property type="molecule type" value="Genomic_DNA"/>
</dbReference>
<reference evidence="2" key="4">
    <citation type="submission" date="2025-05" db="UniProtKB">
        <authorList>
            <consortium name="EnsemblFungi"/>
        </authorList>
    </citation>
    <scope>IDENTIFICATION</scope>
    <source>
        <strain evidence="2">isolate 1-1 / race 1 (BBBD)</strain>
    </source>
</reference>
<reference evidence="2 3" key="3">
    <citation type="journal article" date="2017" name="G3 (Bethesda)">
        <title>Comparative analysis highlights variable genome content of wheat rusts and divergence of the mating loci.</title>
        <authorList>
            <person name="Cuomo C.A."/>
            <person name="Bakkeren G."/>
            <person name="Khalil H.B."/>
            <person name="Panwar V."/>
            <person name="Joly D."/>
            <person name="Linning R."/>
            <person name="Sakthikumar S."/>
            <person name="Song X."/>
            <person name="Adiconis X."/>
            <person name="Fan L."/>
            <person name="Goldberg J.M."/>
            <person name="Levin J.Z."/>
            <person name="Young S."/>
            <person name="Zeng Q."/>
            <person name="Anikster Y."/>
            <person name="Bruce M."/>
            <person name="Wang M."/>
            <person name="Yin C."/>
            <person name="McCallum B."/>
            <person name="Szabo L.J."/>
            <person name="Hulbert S."/>
            <person name="Chen X."/>
            <person name="Fellers J.P."/>
        </authorList>
    </citation>
    <scope>NUCLEOTIDE SEQUENCE</scope>
    <source>
        <strain evidence="3">Isolate 1-1 / race 1 (BBBD)</strain>
        <strain evidence="2">isolate 1-1 / race 1 (BBBD)</strain>
    </source>
</reference>
<sequence length="107" mass="11111">MAGRAVGRPAGVAGLANEAPDLDELLASCLSRVDGQLDDLAHGFKNWRLTAVEDDAQAAAIAGDPGAIEILSSSVATRDDEFVPEIPEFDEASFLQACGAIAENRSV</sequence>
<keyword evidence="3" id="KW-1185">Reference proteome</keyword>
<dbReference type="AlphaFoldDB" id="A0A180GDE9"/>
<reference evidence="1" key="2">
    <citation type="submission" date="2016-05" db="EMBL/GenBank/DDBJ databases">
        <title>Comparative analysis highlights variable genome content of wheat rusts and divergence of the mating loci.</title>
        <authorList>
            <person name="Cuomo C.A."/>
            <person name="Bakkeren G."/>
            <person name="Szabo L."/>
            <person name="Khalil H."/>
            <person name="Joly D."/>
            <person name="Goldberg J."/>
            <person name="Young S."/>
            <person name="Zeng Q."/>
            <person name="Fellers J."/>
        </authorList>
    </citation>
    <scope>NUCLEOTIDE SEQUENCE [LARGE SCALE GENOMIC DNA]</scope>
    <source>
        <strain evidence="1">1-1 BBBD Race 1</strain>
    </source>
</reference>
<evidence type="ECO:0000313" key="1">
    <source>
        <dbReference type="EMBL" id="OAV90747.1"/>
    </source>
</evidence>
<evidence type="ECO:0000313" key="2">
    <source>
        <dbReference type="EnsemblFungi" id="PTTG_00031-t43_1-p1"/>
    </source>
</evidence>